<keyword evidence="1" id="KW-0812">Transmembrane</keyword>
<evidence type="ECO:0000256" key="1">
    <source>
        <dbReference type="SAM" id="Phobius"/>
    </source>
</evidence>
<keyword evidence="1" id="KW-1133">Transmembrane helix</keyword>
<keyword evidence="1" id="KW-0472">Membrane</keyword>
<dbReference type="RefSeq" id="WP_057827796.1">
    <property type="nucleotide sequence ID" value="NZ_BAAACL010000001.1"/>
</dbReference>
<dbReference type="Proteomes" id="UP000321722">
    <property type="component" value="Unassembled WGS sequence"/>
</dbReference>
<gene>
    <name evidence="2" type="ORF">LAV01_11460</name>
</gene>
<organism evidence="2 3">
    <name type="scientific">Ligilactobacillus aviarius</name>
    <dbReference type="NCBI Taxonomy" id="1606"/>
    <lineage>
        <taxon>Bacteria</taxon>
        <taxon>Bacillati</taxon>
        <taxon>Bacillota</taxon>
        <taxon>Bacilli</taxon>
        <taxon>Lactobacillales</taxon>
        <taxon>Lactobacillaceae</taxon>
        <taxon>Ligilactobacillus</taxon>
    </lineage>
</organism>
<dbReference type="GeneID" id="29933788"/>
<proteinExistence type="predicted"/>
<sequence>MPKKNYDSKTGRLITKYCQNPACIMFYKENKNAKEDDNYCPYCGKKYPKIDKGTKNRKSNKTRKSVIYDHPFSISFLVGIIVFFIIFFFKNIISFFKDIISFFKNIIFAKLLFSFVIALIAFFISYFILKHFKTN</sequence>
<feature type="transmembrane region" description="Helical" evidence="1">
    <location>
        <begin position="66"/>
        <end position="87"/>
    </location>
</feature>
<accession>A0A510WSV9</accession>
<evidence type="ECO:0000313" key="3">
    <source>
        <dbReference type="Proteomes" id="UP000321722"/>
    </source>
</evidence>
<feature type="transmembrane region" description="Helical" evidence="1">
    <location>
        <begin position="107"/>
        <end position="129"/>
    </location>
</feature>
<dbReference type="EMBL" id="BJUI01000018">
    <property type="protein sequence ID" value="GEK42314.1"/>
    <property type="molecule type" value="Genomic_DNA"/>
</dbReference>
<reference evidence="2 3" key="1">
    <citation type="submission" date="2019-07" db="EMBL/GenBank/DDBJ databases">
        <title>Whole genome shotgun sequence of Lactobacillus aviarius subsp. aviarius NBRC 102162.</title>
        <authorList>
            <person name="Hosoyama A."/>
            <person name="Uohara A."/>
            <person name="Ohji S."/>
            <person name="Ichikawa N."/>
        </authorList>
    </citation>
    <scope>NUCLEOTIDE SEQUENCE [LARGE SCALE GENOMIC DNA]</scope>
    <source>
        <strain evidence="2 3">NBRC 102162</strain>
    </source>
</reference>
<keyword evidence="3" id="KW-1185">Reference proteome</keyword>
<evidence type="ECO:0000313" key="2">
    <source>
        <dbReference type="EMBL" id="GEK42314.1"/>
    </source>
</evidence>
<comment type="caution">
    <text evidence="2">The sequence shown here is derived from an EMBL/GenBank/DDBJ whole genome shotgun (WGS) entry which is preliminary data.</text>
</comment>
<dbReference type="AlphaFoldDB" id="A0A510WSV9"/>
<protein>
    <submittedName>
        <fullName evidence="2">Uncharacterized protein</fullName>
    </submittedName>
</protein>
<name>A0A510WSV9_9LACO</name>